<dbReference type="RefSeq" id="WP_046042852.1">
    <property type="nucleotide sequence ID" value="NZ_LACC01000030.1"/>
</dbReference>
<comment type="caution">
    <text evidence="7">The sequence shown here is derived from an EMBL/GenBank/DDBJ whole genome shotgun (WGS) entry which is preliminary data.</text>
</comment>
<keyword evidence="2" id="KW-0813">Transport</keyword>
<evidence type="ECO:0000256" key="2">
    <source>
        <dbReference type="ARBA" id="ARBA00022448"/>
    </source>
</evidence>
<protein>
    <submittedName>
        <fullName evidence="7">Spermidine/putrescine ABC transporter substrate-binding protein</fullName>
    </submittedName>
</protein>
<evidence type="ECO:0000256" key="4">
    <source>
        <dbReference type="ARBA" id="ARBA00022764"/>
    </source>
</evidence>
<dbReference type="Pfam" id="PF13416">
    <property type="entry name" value="SBP_bac_8"/>
    <property type="match status" value="1"/>
</dbReference>
<dbReference type="GO" id="GO:0019808">
    <property type="term" value="F:polyamine binding"/>
    <property type="evidence" value="ECO:0007669"/>
    <property type="project" value="InterPro"/>
</dbReference>
<proteinExistence type="predicted"/>
<evidence type="ECO:0000256" key="3">
    <source>
        <dbReference type="ARBA" id="ARBA00022729"/>
    </source>
</evidence>
<evidence type="ECO:0000256" key="1">
    <source>
        <dbReference type="ARBA" id="ARBA00004418"/>
    </source>
</evidence>
<dbReference type="InterPro" id="IPR001188">
    <property type="entry name" value="Sperm_putr-bd"/>
</dbReference>
<keyword evidence="4" id="KW-0574">Periplasm</keyword>
<dbReference type="Proteomes" id="UP000033588">
    <property type="component" value="Unassembled WGS sequence"/>
</dbReference>
<dbReference type="PANTHER" id="PTHR30222">
    <property type="entry name" value="SPERMIDINE/PUTRESCINE-BINDING PERIPLASMIC PROTEIN"/>
    <property type="match status" value="1"/>
</dbReference>
<dbReference type="PIRSF" id="PIRSF019574">
    <property type="entry name" value="Periplasmic_polyamine_BP"/>
    <property type="match status" value="1"/>
</dbReference>
<comment type="subcellular location">
    <subcellularLocation>
        <location evidence="1">Periplasm</location>
    </subcellularLocation>
</comment>
<dbReference type="OrthoDB" id="9769319at2"/>
<dbReference type="Gene3D" id="3.40.190.10">
    <property type="entry name" value="Periplasmic binding protein-like II"/>
    <property type="match status" value="2"/>
</dbReference>
<evidence type="ECO:0000313" key="8">
    <source>
        <dbReference type="Proteomes" id="UP000033588"/>
    </source>
</evidence>
<feature type="binding site" evidence="5">
    <location>
        <position position="346"/>
    </location>
    <ligand>
        <name>spermidine</name>
        <dbReference type="ChEBI" id="CHEBI:57834"/>
    </ligand>
</feature>
<dbReference type="EMBL" id="LACC01000030">
    <property type="protein sequence ID" value="KJZ42464.1"/>
    <property type="molecule type" value="Genomic_DNA"/>
</dbReference>
<gene>
    <name evidence="7" type="ORF">VC35_23390</name>
</gene>
<dbReference type="AlphaFoldDB" id="A0A0F4TEH3"/>
<keyword evidence="3 6" id="KW-0732">Signal</keyword>
<reference evidence="7 8" key="1">
    <citation type="submission" date="2015-03" db="EMBL/GenBank/DDBJ databases">
        <title>Comparative genomics of Pseudomonas insights into diversity of traits involved in vanlence and defense.</title>
        <authorList>
            <person name="Qin Y."/>
        </authorList>
    </citation>
    <scope>NUCLEOTIDE SEQUENCE [LARGE SCALE GENOMIC DNA]</scope>
    <source>
        <strain evidence="7 8">C8</strain>
    </source>
</reference>
<name>A0A0F4TEH3_PSEFL</name>
<dbReference type="PANTHER" id="PTHR30222:SF12">
    <property type="entry name" value="NORSPERMIDINE SENSOR"/>
    <property type="match status" value="1"/>
</dbReference>
<evidence type="ECO:0000256" key="5">
    <source>
        <dbReference type="PIRSR" id="PIRSR019574-1"/>
    </source>
</evidence>
<evidence type="ECO:0000256" key="6">
    <source>
        <dbReference type="SAM" id="SignalP"/>
    </source>
</evidence>
<dbReference type="PATRIC" id="fig|294.132.peg.3987"/>
<organism evidence="7 8">
    <name type="scientific">Pseudomonas fluorescens</name>
    <dbReference type="NCBI Taxonomy" id="294"/>
    <lineage>
        <taxon>Bacteria</taxon>
        <taxon>Pseudomonadati</taxon>
        <taxon>Pseudomonadota</taxon>
        <taxon>Gammaproteobacteria</taxon>
        <taxon>Pseudomonadales</taxon>
        <taxon>Pseudomonadaceae</taxon>
        <taxon>Pseudomonas</taxon>
    </lineage>
</organism>
<feature type="signal peptide" evidence="6">
    <location>
        <begin position="1"/>
        <end position="23"/>
    </location>
</feature>
<sequence>MGKTLLKVISSLFVVPLTFHAYAAQVDDSNTLRLYNWADYIGEKTIADFEKATGIKVVYDTFDSYETVQAKLLTGHSGYDLIVLNASLAPPLIKAKVFQPLDKKQLPGWTNLDPQILEDLQGYDPGTQYSAPYTWGSNGVTYNVDKIKERMPDAPIGSLAMIFDPKIVSRFADCGVTLLDAPTEVIPMALKYLGRDPRSAAPEDLKAAQDLLLSVRPYIRKFDSVNYLTSLPNGDVCMAMTWSGDYATAMARAAEAKKKIDLAYFIPKEGSLIWFDNMYIPADATHVANAHKFLEYLMQPQVMADVSDFINYANSNAAATPLLNADVRNNPAIYPDPQTRERLFPQKTQDAKDMRAITRVWSTVKSGI</sequence>
<feature type="chain" id="PRO_5002478842" evidence="6">
    <location>
        <begin position="24"/>
        <end position="368"/>
    </location>
</feature>
<evidence type="ECO:0000313" key="7">
    <source>
        <dbReference type="EMBL" id="KJZ42464.1"/>
    </source>
</evidence>
<dbReference type="InterPro" id="IPR006059">
    <property type="entry name" value="SBP"/>
</dbReference>
<accession>A0A0F4TEH3</accession>
<dbReference type="GO" id="GO:0042597">
    <property type="term" value="C:periplasmic space"/>
    <property type="evidence" value="ECO:0007669"/>
    <property type="project" value="UniProtKB-SubCell"/>
</dbReference>
<dbReference type="PRINTS" id="PR00909">
    <property type="entry name" value="SPERMDNBNDNG"/>
</dbReference>
<dbReference type="CDD" id="cd13659">
    <property type="entry name" value="PBP2_PotF"/>
    <property type="match status" value="1"/>
</dbReference>
<dbReference type="GO" id="GO:0015846">
    <property type="term" value="P:polyamine transport"/>
    <property type="evidence" value="ECO:0007669"/>
    <property type="project" value="InterPro"/>
</dbReference>
<dbReference type="SUPFAM" id="SSF53850">
    <property type="entry name" value="Periplasmic binding protein-like II"/>
    <property type="match status" value="1"/>
</dbReference>